<keyword evidence="3" id="KW-1133">Transmembrane helix</keyword>
<evidence type="ECO:0000313" key="5">
    <source>
        <dbReference type="Proteomes" id="UP000242999"/>
    </source>
</evidence>
<feature type="transmembrane region" description="Helical" evidence="3">
    <location>
        <begin position="44"/>
        <end position="65"/>
    </location>
</feature>
<accession>A0A1H6Q769</accession>
<keyword evidence="3" id="KW-0472">Membrane</keyword>
<evidence type="ECO:0000256" key="3">
    <source>
        <dbReference type="SAM" id="Phobius"/>
    </source>
</evidence>
<feature type="coiled-coil region" evidence="1">
    <location>
        <begin position="130"/>
        <end position="204"/>
    </location>
</feature>
<dbReference type="AlphaFoldDB" id="A0A1H6Q769"/>
<keyword evidence="3" id="KW-0812">Transmembrane</keyword>
<feature type="coiled-coil region" evidence="1">
    <location>
        <begin position="254"/>
        <end position="288"/>
    </location>
</feature>
<evidence type="ECO:0000256" key="2">
    <source>
        <dbReference type="SAM" id="MobiDB-lite"/>
    </source>
</evidence>
<dbReference type="EMBL" id="FNYH01000001">
    <property type="protein sequence ID" value="SEI39608.1"/>
    <property type="molecule type" value="Genomic_DNA"/>
</dbReference>
<name>A0A1H6Q769_9GAMM</name>
<keyword evidence="5" id="KW-1185">Reference proteome</keyword>
<keyword evidence="1" id="KW-0175">Coiled coil</keyword>
<evidence type="ECO:0000313" key="4">
    <source>
        <dbReference type="EMBL" id="SEI39608.1"/>
    </source>
</evidence>
<reference evidence="5" key="1">
    <citation type="submission" date="2016-10" db="EMBL/GenBank/DDBJ databases">
        <authorList>
            <person name="Varghese N."/>
            <person name="Submissions S."/>
        </authorList>
    </citation>
    <scope>NUCLEOTIDE SEQUENCE [LARGE SCALE GENOMIC DNA]</scope>
    <source>
        <strain evidence="5">DSM 7165</strain>
    </source>
</reference>
<protein>
    <submittedName>
        <fullName evidence="4">Uncharacterized protein</fullName>
    </submittedName>
</protein>
<sequence length="309" mass="35093">MASDDMSSKNQPPALLFEPLTAHAVDRTNADARSARKKKPPLPWSLYVGLLGLTIALGISSLHFYQELQGIQQQLAQVQASVQTQIQALSTQQTSSQQDWQTWQTQAQQDFQAWQTRLDAQAQAANTQHAQALQQALTKHQQQMQTWQAQAQQTLESMQNELAAQLAAQAAHQGDQAQDVSTQIQALQQTYQQLVAKTDTLTQQQRQMTQQIKQGVTETQLLQLQKNFNQQMQTVRTSLAGLDENLQTFDWEQVTLLRLQNQQTQQQIQEHQQRLASLEASRQQVIQSTQKLLSDVNDLYLQLDTLRKK</sequence>
<feature type="region of interest" description="Disordered" evidence="2">
    <location>
        <begin position="1"/>
        <end position="21"/>
    </location>
</feature>
<proteinExistence type="predicted"/>
<organism evidence="4 5">
    <name type="scientific">Allopseudospirillum japonicum</name>
    <dbReference type="NCBI Taxonomy" id="64971"/>
    <lineage>
        <taxon>Bacteria</taxon>
        <taxon>Pseudomonadati</taxon>
        <taxon>Pseudomonadota</taxon>
        <taxon>Gammaproteobacteria</taxon>
        <taxon>Oceanospirillales</taxon>
        <taxon>Oceanospirillaceae</taxon>
        <taxon>Allopseudospirillum</taxon>
    </lineage>
</organism>
<dbReference type="Proteomes" id="UP000242999">
    <property type="component" value="Unassembled WGS sequence"/>
</dbReference>
<gene>
    <name evidence="4" type="ORF">SAMN05421831_101256</name>
</gene>
<dbReference type="RefSeq" id="WP_093308138.1">
    <property type="nucleotide sequence ID" value="NZ_FNYH01000001.1"/>
</dbReference>
<evidence type="ECO:0000256" key="1">
    <source>
        <dbReference type="SAM" id="Coils"/>
    </source>
</evidence>